<proteinExistence type="predicted"/>
<comment type="caution">
    <text evidence="1">The sequence shown here is derived from an EMBL/GenBank/DDBJ whole genome shotgun (WGS) entry which is preliminary data.</text>
</comment>
<gene>
    <name evidence="1" type="ORF">LCGC14_0767050</name>
</gene>
<dbReference type="EMBL" id="LAZR01001921">
    <property type="protein sequence ID" value="KKN37091.1"/>
    <property type="molecule type" value="Genomic_DNA"/>
</dbReference>
<name>A0A0F9SJH7_9ZZZZ</name>
<dbReference type="AlphaFoldDB" id="A0A0F9SJH7"/>
<accession>A0A0F9SJH7</accession>
<organism evidence="1">
    <name type="scientific">marine sediment metagenome</name>
    <dbReference type="NCBI Taxonomy" id="412755"/>
    <lineage>
        <taxon>unclassified sequences</taxon>
        <taxon>metagenomes</taxon>
        <taxon>ecological metagenomes</taxon>
    </lineage>
</organism>
<sequence length="352" mass="41625">MTHHGQSFAFQTLSAIYYLIEEDLSSFTLEGPNYEDSAFKRKNKIVCIGEAKYFKSKKEWTSNALFFNSGKGPLIQLWNRDREYETLILFSFSDLSEEIKNFDKINIPQDQLEVIFQKMMENPKVNRKKELTLQNLSEFIEKIRVIKATINKLENLIIESLRAQDVKSNLEGLRYFEGYINSDDYTPGDFISRNNLFRRLKLPNRLDKSGINPLLKRKFREYYNSVIDLFDIMDNDIKNEDTSSNHFMFVKKRDIEESVWNLHYVNENRLRSEIEGLIGMRMESDYIIRKWGKTGIFGVYIIVNKLKDFRNHTEVKESILSYIQLIAKENGLSIDKLLKYSQNDELNFNQKV</sequence>
<protein>
    <submittedName>
        <fullName evidence="1">Uncharacterized protein</fullName>
    </submittedName>
</protein>
<evidence type="ECO:0000313" key="1">
    <source>
        <dbReference type="EMBL" id="KKN37091.1"/>
    </source>
</evidence>
<reference evidence="1" key="1">
    <citation type="journal article" date="2015" name="Nature">
        <title>Complex archaea that bridge the gap between prokaryotes and eukaryotes.</title>
        <authorList>
            <person name="Spang A."/>
            <person name="Saw J.H."/>
            <person name="Jorgensen S.L."/>
            <person name="Zaremba-Niedzwiedzka K."/>
            <person name="Martijn J."/>
            <person name="Lind A.E."/>
            <person name="van Eijk R."/>
            <person name="Schleper C."/>
            <person name="Guy L."/>
            <person name="Ettema T.J."/>
        </authorList>
    </citation>
    <scope>NUCLEOTIDE SEQUENCE</scope>
</reference>